<evidence type="ECO:0000259" key="1">
    <source>
        <dbReference type="Pfam" id="PF00107"/>
    </source>
</evidence>
<dbReference type="Pfam" id="PF00107">
    <property type="entry name" value="ADH_zinc_N"/>
    <property type="match status" value="1"/>
</dbReference>
<dbReference type="InterPro" id="IPR047122">
    <property type="entry name" value="Trans-enoyl_RdTase-like"/>
</dbReference>
<dbReference type="SUPFAM" id="SSF51735">
    <property type="entry name" value="NAD(P)-binding Rossmann-fold domains"/>
    <property type="match status" value="1"/>
</dbReference>
<dbReference type="InterPro" id="IPR013149">
    <property type="entry name" value="ADH-like_C"/>
</dbReference>
<dbReference type="EMBL" id="JABELV010000161">
    <property type="protein sequence ID" value="KAG7528997.1"/>
    <property type="molecule type" value="Genomic_DNA"/>
</dbReference>
<proteinExistence type="predicted"/>
<dbReference type="GO" id="GO:0016651">
    <property type="term" value="F:oxidoreductase activity, acting on NAD(P)H"/>
    <property type="evidence" value="ECO:0007669"/>
    <property type="project" value="InterPro"/>
</dbReference>
<feature type="domain" description="Alcohol dehydrogenase-like C-terminal" evidence="1">
    <location>
        <begin position="91"/>
        <end position="162"/>
    </location>
</feature>
<sequence length="267" mass="27944">MAQCTALATSKPNDGGFQEYSQVHKNLVCKIPDSLAFKDAVVVPLGFSTAAIGLYSDDDLKLDIPVATSGSSKQGTANKGSLIIWGAATSVGLNGVQLAVRSGYKVYATASPSNFDLIRSLGAAQVFDYSSFSIIDDLKSATSGQPIVGALDCAGKAGSTSSLAEILTASKSEQPGTRLSISSVLPVKEILPAGVEWNFIKGVALRYDDNKSRALWGSFLPKSLADGSYRALPEALVVGHGLDKVQEAMERQKSGVRAQKVVVTIGE</sequence>
<reference evidence="2" key="1">
    <citation type="submission" date="2020-04" db="EMBL/GenBank/DDBJ databases">
        <title>Analysis of mating type loci in Filobasidium floriforme.</title>
        <authorList>
            <person name="Nowrousian M."/>
        </authorList>
    </citation>
    <scope>NUCLEOTIDE SEQUENCE</scope>
    <source>
        <strain evidence="2">CBS 6242</strain>
    </source>
</reference>
<name>A0A8K0NMT7_9TREE</name>
<accession>A0A8K0NMT7</accession>
<dbReference type="CDD" id="cd08249">
    <property type="entry name" value="enoyl_reductase_like"/>
    <property type="match status" value="1"/>
</dbReference>
<gene>
    <name evidence="2" type="ORF">FFLO_05855</name>
</gene>
<comment type="caution">
    <text evidence="2">The sequence shown here is derived from an EMBL/GenBank/DDBJ whole genome shotgun (WGS) entry which is preliminary data.</text>
</comment>
<dbReference type="Gene3D" id="3.90.180.10">
    <property type="entry name" value="Medium-chain alcohol dehydrogenases, catalytic domain"/>
    <property type="match status" value="1"/>
</dbReference>
<organism evidence="2 3">
    <name type="scientific">Filobasidium floriforme</name>
    <dbReference type="NCBI Taxonomy" id="5210"/>
    <lineage>
        <taxon>Eukaryota</taxon>
        <taxon>Fungi</taxon>
        <taxon>Dikarya</taxon>
        <taxon>Basidiomycota</taxon>
        <taxon>Agaricomycotina</taxon>
        <taxon>Tremellomycetes</taxon>
        <taxon>Filobasidiales</taxon>
        <taxon>Filobasidiaceae</taxon>
        <taxon>Filobasidium</taxon>
    </lineage>
</organism>
<dbReference type="PANTHER" id="PTHR45348:SF2">
    <property type="entry name" value="ZINC-TYPE ALCOHOL DEHYDROGENASE-LIKE PROTEIN C2E1P3.01"/>
    <property type="match status" value="1"/>
</dbReference>
<protein>
    <recommendedName>
        <fullName evidence="1">Alcohol dehydrogenase-like C-terminal domain-containing protein</fullName>
    </recommendedName>
</protein>
<evidence type="ECO:0000313" key="2">
    <source>
        <dbReference type="EMBL" id="KAG7528997.1"/>
    </source>
</evidence>
<keyword evidence="3" id="KW-1185">Reference proteome</keyword>
<dbReference type="Gene3D" id="3.40.50.720">
    <property type="entry name" value="NAD(P)-binding Rossmann-like Domain"/>
    <property type="match status" value="1"/>
</dbReference>
<dbReference type="PANTHER" id="PTHR45348">
    <property type="entry name" value="HYPOTHETICAL OXIDOREDUCTASE (EUROFUNG)"/>
    <property type="match status" value="1"/>
</dbReference>
<dbReference type="AlphaFoldDB" id="A0A8K0NMT7"/>
<dbReference type="InterPro" id="IPR036291">
    <property type="entry name" value="NAD(P)-bd_dom_sf"/>
</dbReference>
<dbReference type="Proteomes" id="UP000812966">
    <property type="component" value="Unassembled WGS sequence"/>
</dbReference>
<evidence type="ECO:0000313" key="3">
    <source>
        <dbReference type="Proteomes" id="UP000812966"/>
    </source>
</evidence>